<dbReference type="PANTHER" id="PTHR37815">
    <property type="entry name" value="UPF0397 PROTEIN BC_2624-RELATED"/>
    <property type="match status" value="1"/>
</dbReference>
<dbReference type="OrthoDB" id="411368at2"/>
<gene>
    <name evidence="4" type="ORF">SAMN04488692_10811</name>
</gene>
<keyword evidence="2 3" id="KW-1133">Transmembrane helix</keyword>
<dbReference type="PANTHER" id="PTHR37815:SF3">
    <property type="entry name" value="UPF0397 PROTEIN SPR0429"/>
    <property type="match status" value="1"/>
</dbReference>
<reference evidence="4 5" key="1">
    <citation type="submission" date="2016-10" db="EMBL/GenBank/DDBJ databases">
        <authorList>
            <person name="de Groot N.N."/>
        </authorList>
    </citation>
    <scope>NUCLEOTIDE SEQUENCE [LARGE SCALE GENOMIC DNA]</scope>
    <source>
        <strain evidence="4 5">SLAS-1</strain>
    </source>
</reference>
<feature type="transmembrane region" description="Helical" evidence="3">
    <location>
        <begin position="43"/>
        <end position="63"/>
    </location>
</feature>
<keyword evidence="1 3" id="KW-0812">Transmembrane</keyword>
<dbReference type="AlphaFoldDB" id="A0A1G9MB94"/>
<accession>A0A1G9MB94</accession>
<evidence type="ECO:0000313" key="4">
    <source>
        <dbReference type="EMBL" id="SDL71394.1"/>
    </source>
</evidence>
<feature type="transmembrane region" description="Helical" evidence="3">
    <location>
        <begin position="145"/>
        <end position="167"/>
    </location>
</feature>
<dbReference type="EMBL" id="FNGO01000008">
    <property type="protein sequence ID" value="SDL71394.1"/>
    <property type="molecule type" value="Genomic_DNA"/>
</dbReference>
<feature type="transmembrane region" description="Helical" evidence="3">
    <location>
        <begin position="110"/>
        <end position="133"/>
    </location>
</feature>
<keyword evidence="3" id="KW-0472">Membrane</keyword>
<dbReference type="Pfam" id="PF07155">
    <property type="entry name" value="ECF-ribofla_trS"/>
    <property type="match status" value="1"/>
</dbReference>
<sequence>MPNEGIQKITLYGIFIALTAMATMAITIPMIGTQGYINIGDTMIFAAALLLGPWGGLAAGAIGSAMADILLGYAFWAPWTLVVKGMEGYIAGRIGHRIFHRHKKPVPRVILGLSLAALWMVFGYFVAGGFMVGFEAALGGIPGDLLQGGASVAITIPLAYLLGRLISSEEISLLTKKR</sequence>
<evidence type="ECO:0000256" key="2">
    <source>
        <dbReference type="ARBA" id="ARBA00022989"/>
    </source>
</evidence>
<name>A0A1G9MB94_9FIRM</name>
<dbReference type="InterPro" id="IPR009825">
    <property type="entry name" value="ECF_substrate-spec-like"/>
</dbReference>
<dbReference type="GO" id="GO:0016020">
    <property type="term" value="C:membrane"/>
    <property type="evidence" value="ECO:0007669"/>
    <property type="project" value="InterPro"/>
</dbReference>
<proteinExistence type="predicted"/>
<organism evidence="4 5">
    <name type="scientific">Halarsenatibacter silvermanii</name>
    <dbReference type="NCBI Taxonomy" id="321763"/>
    <lineage>
        <taxon>Bacteria</taxon>
        <taxon>Bacillati</taxon>
        <taxon>Bacillota</taxon>
        <taxon>Clostridia</taxon>
        <taxon>Halanaerobiales</taxon>
        <taxon>Halarsenatibacteraceae</taxon>
        <taxon>Halarsenatibacter</taxon>
    </lineage>
</organism>
<dbReference type="STRING" id="321763.SAMN04488692_10811"/>
<feature type="transmembrane region" description="Helical" evidence="3">
    <location>
        <begin position="69"/>
        <end position="90"/>
    </location>
</feature>
<dbReference type="Proteomes" id="UP000199476">
    <property type="component" value="Unassembled WGS sequence"/>
</dbReference>
<keyword evidence="5" id="KW-1185">Reference proteome</keyword>
<evidence type="ECO:0000313" key="5">
    <source>
        <dbReference type="Proteomes" id="UP000199476"/>
    </source>
</evidence>
<protein>
    <submittedName>
        <fullName evidence="4">Uncharacterized membrane protein</fullName>
    </submittedName>
</protein>
<evidence type="ECO:0000256" key="1">
    <source>
        <dbReference type="ARBA" id="ARBA00022692"/>
    </source>
</evidence>
<feature type="transmembrane region" description="Helical" evidence="3">
    <location>
        <begin position="12"/>
        <end position="31"/>
    </location>
</feature>
<dbReference type="RefSeq" id="WP_089759488.1">
    <property type="nucleotide sequence ID" value="NZ_FNGO01000008.1"/>
</dbReference>
<dbReference type="Gene3D" id="1.10.1760.20">
    <property type="match status" value="1"/>
</dbReference>
<evidence type="ECO:0000256" key="3">
    <source>
        <dbReference type="SAM" id="Phobius"/>
    </source>
</evidence>